<evidence type="ECO:0000256" key="1">
    <source>
        <dbReference type="SAM" id="Phobius"/>
    </source>
</evidence>
<evidence type="ECO:0000313" key="2">
    <source>
        <dbReference type="EMBL" id="MDO7882152.1"/>
    </source>
</evidence>
<comment type="caution">
    <text evidence="2">The sequence shown here is derived from an EMBL/GenBank/DDBJ whole genome shotgun (WGS) entry which is preliminary data.</text>
</comment>
<keyword evidence="1" id="KW-1133">Transmembrane helix</keyword>
<evidence type="ECO:0008006" key="4">
    <source>
        <dbReference type="Google" id="ProtNLM"/>
    </source>
</evidence>
<keyword evidence="1" id="KW-0812">Transmembrane</keyword>
<evidence type="ECO:0000313" key="3">
    <source>
        <dbReference type="Proteomes" id="UP001241072"/>
    </source>
</evidence>
<name>A0ABT9BM95_9MICO</name>
<keyword evidence="3" id="KW-1185">Reference proteome</keyword>
<dbReference type="Proteomes" id="UP001241072">
    <property type="component" value="Unassembled WGS sequence"/>
</dbReference>
<sequence>MITTLALATAVAHVGPGFGFGWIFFLLIPLFWIGVIALIVGLGRRRWARAGYGPGWHHGAWAARSAESTLAERFAQGDIDEKEYRARLEVLRASGPVPPTR</sequence>
<reference evidence="2 3" key="1">
    <citation type="submission" date="2023-07" db="EMBL/GenBank/DDBJ databases">
        <title>Protaetiibacter sp. nov WY-16 isolated from soil.</title>
        <authorList>
            <person name="Liu B."/>
            <person name="Wan Y."/>
        </authorList>
    </citation>
    <scope>NUCLEOTIDE SEQUENCE [LARGE SCALE GENOMIC DNA]</scope>
    <source>
        <strain evidence="2 3">WY-16</strain>
    </source>
</reference>
<proteinExistence type="predicted"/>
<dbReference type="EMBL" id="JAUQUB010000001">
    <property type="protein sequence ID" value="MDO7882152.1"/>
    <property type="molecule type" value="Genomic_DNA"/>
</dbReference>
<gene>
    <name evidence="2" type="ORF">Q5716_07945</name>
</gene>
<organism evidence="2 3">
    <name type="scientific">Antiquaquibacter soli</name>
    <dbReference type="NCBI Taxonomy" id="3064523"/>
    <lineage>
        <taxon>Bacteria</taxon>
        <taxon>Bacillati</taxon>
        <taxon>Actinomycetota</taxon>
        <taxon>Actinomycetes</taxon>
        <taxon>Micrococcales</taxon>
        <taxon>Microbacteriaceae</taxon>
        <taxon>Antiquaquibacter</taxon>
    </lineage>
</organism>
<accession>A0ABT9BM95</accession>
<feature type="transmembrane region" description="Helical" evidence="1">
    <location>
        <begin position="22"/>
        <end position="42"/>
    </location>
</feature>
<keyword evidence="1" id="KW-0472">Membrane</keyword>
<dbReference type="RefSeq" id="WP_305002535.1">
    <property type="nucleotide sequence ID" value="NZ_JAUQUB010000001.1"/>
</dbReference>
<protein>
    <recommendedName>
        <fullName evidence="4">SHOCT domain-containing protein</fullName>
    </recommendedName>
</protein>